<evidence type="ECO:0000256" key="1">
    <source>
        <dbReference type="ARBA" id="ARBA00005180"/>
    </source>
</evidence>
<evidence type="ECO:0000256" key="5">
    <source>
        <dbReference type="ARBA" id="ARBA00022676"/>
    </source>
</evidence>
<sequence length="216" mass="23994">MKTDPRFPRLHIVDHPLVQHKLSLMRDKRTSTRDFRELLSELALLMGYELTRDFPVALEEVETPVAHCWSPMLTGKKCVIVPVLRAGLGMSDALLTLMPSARVGHIGLYRDENHRPVEYLVKLPAQLDGRTFIVVDPMVATGYSAAHAVDVLKKRGVPGESIRFMALVAAPEGVEVFSKLHPDVDLYVASLDERLNENAYIVPGLGDAGDRIFGTK</sequence>
<feature type="binding site" evidence="15">
    <location>
        <position position="201"/>
    </location>
    <ligand>
        <name>uracil</name>
        <dbReference type="ChEBI" id="CHEBI:17568"/>
    </ligand>
</feature>
<keyword evidence="4 15" id="KW-0021">Allosteric enzyme</keyword>
<keyword evidence="7 15" id="KW-0547">Nucleotide-binding</keyword>
<comment type="caution">
    <text evidence="17">The sequence shown here is derived from an EMBL/GenBank/DDBJ whole genome shotgun (WGS) entry which is preliminary data.</text>
</comment>
<dbReference type="NCBIfam" id="NF001097">
    <property type="entry name" value="PRK00129.1"/>
    <property type="match status" value="1"/>
</dbReference>
<protein>
    <recommendedName>
        <fullName evidence="13 15">Uracil phosphoribosyltransferase</fullName>
        <ecNumber evidence="3 15">2.4.2.9</ecNumber>
    </recommendedName>
    <alternativeName>
        <fullName evidence="10 15">UMP pyrophosphorylase</fullName>
    </alternativeName>
    <alternativeName>
        <fullName evidence="14 15">UPRTase</fullName>
    </alternativeName>
</protein>
<dbReference type="GO" id="GO:0006223">
    <property type="term" value="P:uracil salvage"/>
    <property type="evidence" value="ECO:0007669"/>
    <property type="project" value="InterPro"/>
</dbReference>
<evidence type="ECO:0000313" key="18">
    <source>
        <dbReference type="Proteomes" id="UP000430564"/>
    </source>
</evidence>
<evidence type="ECO:0000256" key="2">
    <source>
        <dbReference type="ARBA" id="ARBA00009516"/>
    </source>
</evidence>
<evidence type="ECO:0000256" key="7">
    <source>
        <dbReference type="ARBA" id="ARBA00022741"/>
    </source>
</evidence>
<feature type="binding site" evidence="15">
    <location>
        <position position="85"/>
    </location>
    <ligand>
        <name>5-phospho-alpha-D-ribose 1-diphosphate</name>
        <dbReference type="ChEBI" id="CHEBI:58017"/>
    </ligand>
</feature>
<evidence type="ECO:0000259" key="16">
    <source>
        <dbReference type="Pfam" id="PF14681"/>
    </source>
</evidence>
<dbReference type="OrthoDB" id="9781675at2"/>
<keyword evidence="8 15" id="KW-0460">Magnesium</keyword>
<evidence type="ECO:0000256" key="15">
    <source>
        <dbReference type="HAMAP-Rule" id="MF_01218"/>
    </source>
</evidence>
<feature type="binding site" evidence="15">
    <location>
        <begin position="206"/>
        <end position="208"/>
    </location>
    <ligand>
        <name>uracil</name>
        <dbReference type="ChEBI" id="CHEBI:17568"/>
    </ligand>
</feature>
<keyword evidence="9 15" id="KW-0342">GTP-binding</keyword>
<dbReference type="EMBL" id="WEHX01000002">
    <property type="protein sequence ID" value="KAB7663102.1"/>
    <property type="molecule type" value="Genomic_DNA"/>
</dbReference>
<organism evidence="17 18">
    <name type="scientific">Sutterella seckii</name>
    <dbReference type="NCBI Taxonomy" id="1944635"/>
    <lineage>
        <taxon>Bacteria</taxon>
        <taxon>Pseudomonadati</taxon>
        <taxon>Pseudomonadota</taxon>
        <taxon>Betaproteobacteria</taxon>
        <taxon>Burkholderiales</taxon>
        <taxon>Sutterellaceae</taxon>
        <taxon>Sutterella</taxon>
    </lineage>
</organism>
<accession>A0A6I1ERA8</accession>
<dbReference type="NCBIfam" id="TIGR01091">
    <property type="entry name" value="upp"/>
    <property type="match status" value="1"/>
</dbReference>
<dbReference type="Proteomes" id="UP000430564">
    <property type="component" value="Unassembled WGS sequence"/>
</dbReference>
<evidence type="ECO:0000313" key="17">
    <source>
        <dbReference type="EMBL" id="KAB7663102.1"/>
    </source>
</evidence>
<dbReference type="InterPro" id="IPR050054">
    <property type="entry name" value="UPRTase/APRTase"/>
</dbReference>
<feature type="binding site" evidence="15">
    <location>
        <position position="207"/>
    </location>
    <ligand>
        <name>5-phospho-alpha-D-ribose 1-diphosphate</name>
        <dbReference type="ChEBI" id="CHEBI:58017"/>
    </ligand>
</feature>
<dbReference type="UniPathway" id="UPA00574">
    <property type="reaction ID" value="UER00636"/>
</dbReference>
<dbReference type="SUPFAM" id="SSF53271">
    <property type="entry name" value="PRTase-like"/>
    <property type="match status" value="1"/>
</dbReference>
<comment type="function">
    <text evidence="12 15">Catalyzes the conversion of uracil and 5-phospho-alpha-D-ribose 1-diphosphate (PRPP) to UMP and diphosphate.</text>
</comment>
<evidence type="ECO:0000256" key="14">
    <source>
        <dbReference type="ARBA" id="ARBA00079807"/>
    </source>
</evidence>
<evidence type="ECO:0000256" key="8">
    <source>
        <dbReference type="ARBA" id="ARBA00022842"/>
    </source>
</evidence>
<feature type="binding site" evidence="15">
    <location>
        <position position="110"/>
    </location>
    <ligand>
        <name>5-phospho-alpha-D-ribose 1-diphosphate</name>
        <dbReference type="ChEBI" id="CHEBI:58017"/>
    </ligand>
</feature>
<dbReference type="PANTHER" id="PTHR32315">
    <property type="entry name" value="ADENINE PHOSPHORIBOSYLTRANSFERASE"/>
    <property type="match status" value="1"/>
</dbReference>
<name>A0A6I1ERA8_9BURK</name>
<evidence type="ECO:0000256" key="9">
    <source>
        <dbReference type="ARBA" id="ARBA00023134"/>
    </source>
</evidence>
<dbReference type="InterPro" id="IPR005765">
    <property type="entry name" value="UPRT"/>
</dbReference>
<comment type="similarity">
    <text evidence="2 15">Belongs to the UPRTase family.</text>
</comment>
<evidence type="ECO:0000256" key="11">
    <source>
        <dbReference type="ARBA" id="ARBA00052919"/>
    </source>
</evidence>
<gene>
    <name evidence="15" type="primary">upp</name>
    <name evidence="17" type="ORF">GBM95_00955</name>
</gene>
<dbReference type="RefSeq" id="WP_152157373.1">
    <property type="nucleotide sequence ID" value="NZ_WEHX01000002.1"/>
</dbReference>
<keyword evidence="6 15" id="KW-0808">Transferase</keyword>
<dbReference type="EC" id="2.4.2.9" evidence="3 15"/>
<dbReference type="GO" id="GO:0005525">
    <property type="term" value="F:GTP binding"/>
    <property type="evidence" value="ECO:0007669"/>
    <property type="project" value="UniProtKB-KW"/>
</dbReference>
<keyword evidence="5 15" id="KW-0328">Glycosyltransferase</keyword>
<dbReference type="CDD" id="cd06223">
    <property type="entry name" value="PRTases_typeI"/>
    <property type="match status" value="1"/>
</dbReference>
<dbReference type="InterPro" id="IPR034332">
    <property type="entry name" value="Upp_B"/>
</dbReference>
<feature type="binding site" evidence="15">
    <location>
        <begin position="136"/>
        <end position="144"/>
    </location>
    <ligand>
        <name>5-phospho-alpha-D-ribose 1-diphosphate</name>
        <dbReference type="ChEBI" id="CHEBI:58017"/>
    </ligand>
</feature>
<evidence type="ECO:0000256" key="13">
    <source>
        <dbReference type="ARBA" id="ARBA00072146"/>
    </source>
</evidence>
<evidence type="ECO:0000256" key="3">
    <source>
        <dbReference type="ARBA" id="ARBA00011894"/>
    </source>
</evidence>
<dbReference type="FunFam" id="3.40.50.2020:FF:000003">
    <property type="entry name" value="Uracil phosphoribosyltransferase"/>
    <property type="match status" value="1"/>
</dbReference>
<comment type="cofactor">
    <cofactor evidence="15">
        <name>Mg(2+)</name>
        <dbReference type="ChEBI" id="CHEBI:18420"/>
    </cofactor>
    <text evidence="15">Binds 1 Mg(2+) ion per subunit. The magnesium is bound as Mg-PRPP.</text>
</comment>
<dbReference type="InterPro" id="IPR000836">
    <property type="entry name" value="PRTase_dom"/>
</dbReference>
<evidence type="ECO:0000256" key="4">
    <source>
        <dbReference type="ARBA" id="ARBA00022533"/>
    </source>
</evidence>
<evidence type="ECO:0000256" key="6">
    <source>
        <dbReference type="ARBA" id="ARBA00022679"/>
    </source>
</evidence>
<dbReference type="Gene3D" id="3.40.50.2020">
    <property type="match status" value="1"/>
</dbReference>
<comment type="catalytic activity">
    <reaction evidence="11 15">
        <text>UMP + diphosphate = 5-phospho-alpha-D-ribose 1-diphosphate + uracil</text>
        <dbReference type="Rhea" id="RHEA:13017"/>
        <dbReference type="ChEBI" id="CHEBI:17568"/>
        <dbReference type="ChEBI" id="CHEBI:33019"/>
        <dbReference type="ChEBI" id="CHEBI:57865"/>
        <dbReference type="ChEBI" id="CHEBI:58017"/>
        <dbReference type="EC" id="2.4.2.9"/>
    </reaction>
</comment>
<dbReference type="GO" id="GO:0000287">
    <property type="term" value="F:magnesium ion binding"/>
    <property type="evidence" value="ECO:0007669"/>
    <property type="project" value="UniProtKB-UniRule"/>
</dbReference>
<comment type="pathway">
    <text evidence="1 15">Pyrimidine metabolism; UMP biosynthesis via salvage pathway; UMP from uracil: step 1/1.</text>
</comment>
<dbReference type="PANTHER" id="PTHR32315:SF4">
    <property type="entry name" value="URACIL PHOSPHORIBOSYLTRANSFERASE, CHLOROPLASTIC"/>
    <property type="match status" value="1"/>
</dbReference>
<dbReference type="AlphaFoldDB" id="A0A6I1ERA8"/>
<evidence type="ECO:0000256" key="10">
    <source>
        <dbReference type="ARBA" id="ARBA00031082"/>
    </source>
</evidence>
<reference evidence="17 18" key="1">
    <citation type="submission" date="2019-10" db="EMBL/GenBank/DDBJ databases">
        <title>Genome diversity of Sutterella seckii.</title>
        <authorList>
            <person name="Chaplin A.V."/>
            <person name="Sokolova S.R."/>
            <person name="Mosin K.A."/>
            <person name="Ivanova E.L."/>
            <person name="Kochetkova T.O."/>
            <person name="Goltsov A.Y."/>
            <person name="Trofimov D.Y."/>
            <person name="Efimov B.A."/>
        </authorList>
    </citation>
    <scope>NUCLEOTIDE SEQUENCE [LARGE SCALE GENOMIC DNA]</scope>
    <source>
        <strain evidence="17 18">ASD393</strain>
    </source>
</reference>
<dbReference type="GO" id="GO:0005737">
    <property type="term" value="C:cytoplasm"/>
    <property type="evidence" value="ECO:0007669"/>
    <property type="project" value="UniProtKB-ARBA"/>
</dbReference>
<dbReference type="GO" id="GO:0044206">
    <property type="term" value="P:UMP salvage"/>
    <property type="evidence" value="ECO:0007669"/>
    <property type="project" value="UniProtKB-UniRule"/>
</dbReference>
<dbReference type="Pfam" id="PF14681">
    <property type="entry name" value="UPRTase"/>
    <property type="match status" value="1"/>
</dbReference>
<dbReference type="InterPro" id="IPR029057">
    <property type="entry name" value="PRTase-like"/>
</dbReference>
<evidence type="ECO:0000256" key="12">
    <source>
        <dbReference type="ARBA" id="ARBA00056901"/>
    </source>
</evidence>
<comment type="activity regulation">
    <text evidence="15">Allosterically activated by GTP.</text>
</comment>
<dbReference type="GO" id="GO:0004845">
    <property type="term" value="F:uracil phosphoribosyltransferase activity"/>
    <property type="evidence" value="ECO:0007669"/>
    <property type="project" value="UniProtKB-UniRule"/>
</dbReference>
<dbReference type="HAMAP" id="MF_01218_B">
    <property type="entry name" value="Upp_B"/>
    <property type="match status" value="1"/>
</dbReference>
<proteinExistence type="inferred from homology"/>
<feature type="domain" description="Phosphoribosyltransferase" evidence="16">
    <location>
        <begin position="13"/>
        <end position="215"/>
    </location>
</feature>